<name>A0AAE1BSE6_PETCI</name>
<keyword evidence="3" id="KW-1185">Reference proteome</keyword>
<evidence type="ECO:0000256" key="1">
    <source>
        <dbReference type="SAM" id="Phobius"/>
    </source>
</evidence>
<proteinExistence type="predicted"/>
<gene>
    <name evidence="2" type="ORF">Pcinc_037638</name>
</gene>
<keyword evidence="1" id="KW-0472">Membrane</keyword>
<evidence type="ECO:0000313" key="3">
    <source>
        <dbReference type="Proteomes" id="UP001286313"/>
    </source>
</evidence>
<protein>
    <submittedName>
        <fullName evidence="2">Uncharacterized protein</fullName>
    </submittedName>
</protein>
<reference evidence="2" key="1">
    <citation type="submission" date="2023-10" db="EMBL/GenBank/DDBJ databases">
        <title>Genome assemblies of two species of porcelain crab, Petrolisthes cinctipes and Petrolisthes manimaculis (Anomura: Porcellanidae).</title>
        <authorList>
            <person name="Angst P."/>
        </authorList>
    </citation>
    <scope>NUCLEOTIDE SEQUENCE</scope>
    <source>
        <strain evidence="2">PB745_01</strain>
        <tissue evidence="2">Gill</tissue>
    </source>
</reference>
<sequence>MQTEKQQTRPTAALPSLRKEGMYPRSVSHQSAPGVSTLVALIIVLSLYSGISNFGCAVSLDIDLMLVLRSRPSSCSKEVARRNIAIALVVMVLASVL</sequence>
<dbReference type="AlphaFoldDB" id="A0AAE1BSE6"/>
<evidence type="ECO:0000313" key="2">
    <source>
        <dbReference type="EMBL" id="KAK3855998.1"/>
    </source>
</evidence>
<dbReference type="EMBL" id="JAWQEG010006019">
    <property type="protein sequence ID" value="KAK3855998.1"/>
    <property type="molecule type" value="Genomic_DNA"/>
</dbReference>
<dbReference type="Proteomes" id="UP001286313">
    <property type="component" value="Unassembled WGS sequence"/>
</dbReference>
<feature type="transmembrane region" description="Helical" evidence="1">
    <location>
        <begin position="38"/>
        <end position="58"/>
    </location>
</feature>
<keyword evidence="1" id="KW-1133">Transmembrane helix</keyword>
<comment type="caution">
    <text evidence="2">The sequence shown here is derived from an EMBL/GenBank/DDBJ whole genome shotgun (WGS) entry which is preliminary data.</text>
</comment>
<organism evidence="2 3">
    <name type="scientific">Petrolisthes cinctipes</name>
    <name type="common">Flat porcelain crab</name>
    <dbReference type="NCBI Taxonomy" id="88211"/>
    <lineage>
        <taxon>Eukaryota</taxon>
        <taxon>Metazoa</taxon>
        <taxon>Ecdysozoa</taxon>
        <taxon>Arthropoda</taxon>
        <taxon>Crustacea</taxon>
        <taxon>Multicrustacea</taxon>
        <taxon>Malacostraca</taxon>
        <taxon>Eumalacostraca</taxon>
        <taxon>Eucarida</taxon>
        <taxon>Decapoda</taxon>
        <taxon>Pleocyemata</taxon>
        <taxon>Anomura</taxon>
        <taxon>Galatheoidea</taxon>
        <taxon>Porcellanidae</taxon>
        <taxon>Petrolisthes</taxon>
    </lineage>
</organism>
<accession>A0AAE1BSE6</accession>
<keyword evidence="1" id="KW-0812">Transmembrane</keyword>